<reference evidence="1 2" key="1">
    <citation type="journal article" date="2014" name="Int. J. Syst. Evol. Microbiol.">
        <title>Lysinibacillus halotolerans sp. nov., isolated from saline-alkaline soil.</title>
        <authorList>
            <person name="Kong D."/>
            <person name="Wang Y."/>
            <person name="Zhao B."/>
            <person name="Li Y."/>
            <person name="Song J."/>
            <person name="Zhai Y."/>
            <person name="Zhang C."/>
            <person name="Wang H."/>
            <person name="Chen X."/>
            <person name="Zhao B."/>
            <person name="Ruan Z."/>
        </authorList>
    </citation>
    <scope>NUCLEOTIDE SEQUENCE [LARGE SCALE GENOMIC DNA]</scope>
    <source>
        <strain evidence="1 2">MCCC 1A12703</strain>
    </source>
</reference>
<dbReference type="EMBL" id="RHLQ01000051">
    <property type="protein sequence ID" value="RNC97389.1"/>
    <property type="molecule type" value="Genomic_DNA"/>
</dbReference>
<organism evidence="1 2">
    <name type="scientific">Lysinibacillus halotolerans</name>
    <dbReference type="NCBI Taxonomy" id="1368476"/>
    <lineage>
        <taxon>Bacteria</taxon>
        <taxon>Bacillati</taxon>
        <taxon>Bacillota</taxon>
        <taxon>Bacilli</taxon>
        <taxon>Bacillales</taxon>
        <taxon>Bacillaceae</taxon>
        <taxon>Lysinibacillus</taxon>
    </lineage>
</organism>
<evidence type="ECO:0000313" key="1">
    <source>
        <dbReference type="EMBL" id="RNC97389.1"/>
    </source>
</evidence>
<sequence>MTTISGSNIRCSYCNHISL</sequence>
<dbReference type="AlphaFoldDB" id="A0A3M8H532"/>
<evidence type="ECO:0000313" key="2">
    <source>
        <dbReference type="Proteomes" id="UP000279909"/>
    </source>
</evidence>
<proteinExistence type="predicted"/>
<name>A0A3M8H532_9BACI</name>
<gene>
    <name evidence="1" type="ORF">EC501_15675</name>
</gene>
<comment type="caution">
    <text evidence="1">The sequence shown here is derived from an EMBL/GenBank/DDBJ whole genome shotgun (WGS) entry which is preliminary data.</text>
</comment>
<dbReference type="NCBIfam" id="TIGR01053">
    <property type="entry name" value="LSD1"/>
    <property type="match status" value="1"/>
</dbReference>
<dbReference type="Proteomes" id="UP000279909">
    <property type="component" value="Unassembled WGS sequence"/>
</dbReference>
<protein>
    <submittedName>
        <fullName evidence="1">Uncharacterized protein</fullName>
    </submittedName>
</protein>
<keyword evidence="2" id="KW-1185">Reference proteome</keyword>
<accession>A0A3M8H532</accession>